<reference evidence="1 2" key="1">
    <citation type="submission" date="2018-03" db="EMBL/GenBank/DDBJ databases">
        <title>Whole genome sequencing of Histamine producing bacteria.</title>
        <authorList>
            <person name="Butler K."/>
        </authorList>
    </citation>
    <scope>NUCLEOTIDE SEQUENCE [LARGE SCALE GENOMIC DNA]</scope>
    <source>
        <strain evidence="1 2">Res.4.1</strain>
    </source>
</reference>
<dbReference type="Proteomes" id="UP000240530">
    <property type="component" value="Unassembled WGS sequence"/>
</dbReference>
<gene>
    <name evidence="1" type="ORF">C0W93_00555</name>
</gene>
<name>A0A2T3KZC0_PHOLD</name>
<sequence>MQVKLEEIIERIISVNHAWKLSREEFGNEFAATQSLRHTKSSLQATLLREFPHDVYLLKATDSDTQDEDMYSVRLESPILINGFERYDAEHLPVRVADEILTKQEITKFLKK</sequence>
<evidence type="ECO:0000313" key="2">
    <source>
        <dbReference type="Proteomes" id="UP000240530"/>
    </source>
</evidence>
<dbReference type="RefSeq" id="WP_107184022.1">
    <property type="nucleotide sequence ID" value="NZ_CP131598.1"/>
</dbReference>
<protein>
    <submittedName>
        <fullName evidence="1">Uncharacterized protein</fullName>
    </submittedName>
</protein>
<evidence type="ECO:0000313" key="1">
    <source>
        <dbReference type="EMBL" id="PSV13468.1"/>
    </source>
</evidence>
<proteinExistence type="predicted"/>
<organism evidence="1 2">
    <name type="scientific">Photobacterium leiognathi subsp. mandapamensis</name>
    <name type="common">Photobacterium mandapamensis</name>
    <dbReference type="NCBI Taxonomy" id="48408"/>
    <lineage>
        <taxon>Bacteria</taxon>
        <taxon>Pseudomonadati</taxon>
        <taxon>Pseudomonadota</taxon>
        <taxon>Gammaproteobacteria</taxon>
        <taxon>Vibrionales</taxon>
        <taxon>Vibrionaceae</taxon>
        <taxon>Photobacterium</taxon>
    </lineage>
</organism>
<accession>A0A2T3KZC0</accession>
<dbReference type="AlphaFoldDB" id="A0A2T3KZC0"/>
<dbReference type="EMBL" id="PYNS01000001">
    <property type="protein sequence ID" value="PSV13468.1"/>
    <property type="molecule type" value="Genomic_DNA"/>
</dbReference>
<comment type="caution">
    <text evidence="1">The sequence shown here is derived from an EMBL/GenBank/DDBJ whole genome shotgun (WGS) entry which is preliminary data.</text>
</comment>